<dbReference type="OrthoDB" id="3257409at2759"/>
<feature type="compositionally biased region" description="Basic and acidic residues" evidence="1">
    <location>
        <begin position="129"/>
        <end position="141"/>
    </location>
</feature>
<feature type="compositionally biased region" description="Basic and acidic residues" evidence="1">
    <location>
        <begin position="215"/>
        <end position="227"/>
    </location>
</feature>
<name>A0A5J5ECU1_9PEZI</name>
<dbReference type="AlphaFoldDB" id="A0A5J5ECU1"/>
<feature type="region of interest" description="Disordered" evidence="1">
    <location>
        <begin position="199"/>
        <end position="237"/>
    </location>
</feature>
<proteinExistence type="predicted"/>
<organism evidence="2 3">
    <name type="scientific">Sphaerosporella brunnea</name>
    <dbReference type="NCBI Taxonomy" id="1250544"/>
    <lineage>
        <taxon>Eukaryota</taxon>
        <taxon>Fungi</taxon>
        <taxon>Dikarya</taxon>
        <taxon>Ascomycota</taxon>
        <taxon>Pezizomycotina</taxon>
        <taxon>Pezizomycetes</taxon>
        <taxon>Pezizales</taxon>
        <taxon>Pyronemataceae</taxon>
        <taxon>Sphaerosporella</taxon>
    </lineage>
</organism>
<keyword evidence="3" id="KW-1185">Reference proteome</keyword>
<feature type="region of interest" description="Disordered" evidence="1">
    <location>
        <begin position="110"/>
        <end position="144"/>
    </location>
</feature>
<protein>
    <submittedName>
        <fullName evidence="2">Uncharacterized protein</fullName>
    </submittedName>
</protein>
<comment type="caution">
    <text evidence="2">The sequence shown here is derived from an EMBL/GenBank/DDBJ whole genome shotgun (WGS) entry which is preliminary data.</text>
</comment>
<accession>A0A5J5ECU1</accession>
<reference evidence="2 3" key="1">
    <citation type="submission" date="2019-09" db="EMBL/GenBank/DDBJ databases">
        <title>Draft genome of the ectomycorrhizal ascomycete Sphaerosporella brunnea.</title>
        <authorList>
            <consortium name="DOE Joint Genome Institute"/>
            <person name="Benucci G.M."/>
            <person name="Marozzi G."/>
            <person name="Antonielli L."/>
            <person name="Sanchez S."/>
            <person name="Marco P."/>
            <person name="Wang X."/>
            <person name="Falini L.B."/>
            <person name="Barry K."/>
            <person name="Haridas S."/>
            <person name="Lipzen A."/>
            <person name="Labutti K."/>
            <person name="Grigoriev I.V."/>
            <person name="Murat C."/>
            <person name="Martin F."/>
            <person name="Albertini E."/>
            <person name="Donnini D."/>
            <person name="Bonito G."/>
        </authorList>
    </citation>
    <scope>NUCLEOTIDE SEQUENCE [LARGE SCALE GENOMIC DNA]</scope>
    <source>
        <strain evidence="2 3">Sb_GMNB300</strain>
    </source>
</reference>
<dbReference type="InParanoid" id="A0A5J5ECU1"/>
<feature type="compositionally biased region" description="Acidic residues" evidence="1">
    <location>
        <begin position="199"/>
        <end position="214"/>
    </location>
</feature>
<evidence type="ECO:0000313" key="2">
    <source>
        <dbReference type="EMBL" id="KAA8892568.1"/>
    </source>
</evidence>
<evidence type="ECO:0000313" key="3">
    <source>
        <dbReference type="Proteomes" id="UP000326924"/>
    </source>
</evidence>
<evidence type="ECO:0000256" key="1">
    <source>
        <dbReference type="SAM" id="MobiDB-lite"/>
    </source>
</evidence>
<sequence length="432" mass="49547">MSTSFEPRICTCSFAQFRHVVKTKAEWTRHLAKQRQDIIENITGDVVHPPAQPQYQYPQKGTAVPVGNQWYDMVEKQPQYLVEKQPRYLVEKQSQSQYLELPTLQVPCKRRNDRKREEPAKRCTVAPSKETDSLESVKDLEPLPDLTEGEYEAVMQELHNEYDAYLPELPESTLDLQPEAANNEEVEERYLEENGMFLEEEEEQEEDDLEDEDTNEVKDKGKGKGDSQDELEGEGNTCLSGQAAIGCEDEEDLFLSQQATTETDEFNYKKPCGRSLSAQEILSLSLSNIYAEFGIPRRCIQKINTVLRSVLPKELAPFDERTVTKYRAQRTGIKAVQYNCCINSCMSYAMYPDATQCTICSHPRWKETEDFRAPGRTHSSCKPFAQHTYVPVAHRIKLGWSDAKRADLMLRYRNMAGAAPRMDNARIFGLQI</sequence>
<dbReference type="EMBL" id="VXIS01000729">
    <property type="protein sequence ID" value="KAA8892568.1"/>
    <property type="molecule type" value="Genomic_DNA"/>
</dbReference>
<gene>
    <name evidence="2" type="ORF">FN846DRAFT_896737</name>
</gene>
<dbReference type="Proteomes" id="UP000326924">
    <property type="component" value="Unassembled WGS sequence"/>
</dbReference>